<keyword evidence="2" id="KW-1185">Reference proteome</keyword>
<dbReference type="EMBL" id="JAFFZW010000004">
    <property type="protein sequence ID" value="MBP0946570.1"/>
    <property type="molecule type" value="Genomic_DNA"/>
</dbReference>
<comment type="caution">
    <text evidence="1">The sequence shown here is derived from an EMBL/GenBank/DDBJ whole genome shotgun (WGS) entry which is preliminary data.</text>
</comment>
<accession>A0ABS4C7C7</accession>
<sequence length="66" mass="7354">MVGQIFTSRPGWISFVEEQVGAQPDNLIASVAGAAMFLPVDDRIFAICFGHIHRRWRKRHSNASSA</sequence>
<organism evidence="1 2">
    <name type="scientific">Pseudomonas alliivorans</name>
    <dbReference type="NCBI Taxonomy" id="2810613"/>
    <lineage>
        <taxon>Bacteria</taxon>
        <taxon>Pseudomonadati</taxon>
        <taxon>Pseudomonadota</taxon>
        <taxon>Gammaproteobacteria</taxon>
        <taxon>Pseudomonadales</taxon>
        <taxon>Pseudomonadaceae</taxon>
        <taxon>Pseudomonas</taxon>
    </lineage>
</organism>
<evidence type="ECO:0000313" key="2">
    <source>
        <dbReference type="Proteomes" id="UP000673197"/>
    </source>
</evidence>
<name>A0ABS4C7C7_9PSED</name>
<protein>
    <submittedName>
        <fullName evidence="1">TIGR04141 family sporadically distributed protein</fullName>
    </submittedName>
</protein>
<gene>
    <name evidence="1" type="ORF">JTJ32_14665</name>
</gene>
<reference evidence="1 2" key="1">
    <citation type="journal article" date="2022" name="Syst. Appl. Microbiol.">
        <title>Pseudomonas alliivorans sp. nov., a plant-pathogenic bacterium isolated from onion foliage in Georgia, USA.</title>
        <authorList>
            <person name="Zhao M."/>
            <person name="Tyson C."/>
            <person name="Chen H.C."/>
            <person name="Paudel S."/>
            <person name="Gitaitis R."/>
            <person name="Kvitko B."/>
            <person name="Dutta B."/>
        </authorList>
    </citation>
    <scope>NUCLEOTIDE SEQUENCE [LARGE SCALE GENOMIC DNA]</scope>
    <source>
        <strain evidence="1 2">20GA0068</strain>
    </source>
</reference>
<dbReference type="Proteomes" id="UP000673197">
    <property type="component" value="Unassembled WGS sequence"/>
</dbReference>
<evidence type="ECO:0000313" key="1">
    <source>
        <dbReference type="EMBL" id="MBP0946570.1"/>
    </source>
</evidence>
<dbReference type="NCBIfam" id="TIGR04141">
    <property type="entry name" value="TIGR04141 family sporadically distributed protein"/>
    <property type="match status" value="1"/>
</dbReference>
<proteinExistence type="predicted"/>
<dbReference type="Pfam" id="PF19614">
    <property type="entry name" value="DUF6119"/>
    <property type="match status" value="1"/>
</dbReference>
<dbReference type="InterPro" id="IPR026487">
    <property type="entry name" value="CHP04141"/>
</dbReference>